<comment type="similarity">
    <text evidence="9">Belongs to the anthranilate phosphoribosyltransferase family.</text>
</comment>
<dbReference type="eggNOG" id="COG0547">
    <property type="taxonomic scope" value="Bacteria"/>
</dbReference>
<dbReference type="PATRIC" id="fig|1216932.3.peg.732"/>
<comment type="similarity">
    <text evidence="8">In the C-terminal section; belongs to the anthranilate phosphoribosyltransferase family.</text>
</comment>
<dbReference type="InterPro" id="IPR005940">
    <property type="entry name" value="Anthranilate_Pribosyl_Tfrase"/>
</dbReference>
<comment type="catalytic activity">
    <reaction evidence="7 9">
        <text>N-(5-phospho-beta-D-ribosyl)anthranilate + diphosphate = 5-phospho-alpha-D-ribose 1-diphosphate + anthranilate</text>
        <dbReference type="Rhea" id="RHEA:11768"/>
        <dbReference type="ChEBI" id="CHEBI:16567"/>
        <dbReference type="ChEBI" id="CHEBI:18277"/>
        <dbReference type="ChEBI" id="CHEBI:33019"/>
        <dbReference type="ChEBI" id="CHEBI:58017"/>
        <dbReference type="EC" id="2.4.2.18"/>
    </reaction>
</comment>
<accession>W6RTJ2</accession>
<feature type="binding site" evidence="9">
    <location>
        <position position="112"/>
    </location>
    <ligand>
        <name>anthranilate</name>
        <dbReference type="ChEBI" id="CHEBI:16567"/>
        <label>1</label>
    </ligand>
</feature>
<feature type="binding site" evidence="9">
    <location>
        <position position="227"/>
    </location>
    <ligand>
        <name>Mg(2+)</name>
        <dbReference type="ChEBI" id="CHEBI:18420"/>
        <label>1</label>
    </ligand>
</feature>
<evidence type="ECO:0000259" key="10">
    <source>
        <dbReference type="Pfam" id="PF00591"/>
    </source>
</evidence>
<keyword evidence="2 9" id="KW-0028">Amino-acid biosynthesis</keyword>
<feature type="binding site" evidence="9">
    <location>
        <position position="167"/>
    </location>
    <ligand>
        <name>anthranilate</name>
        <dbReference type="ChEBI" id="CHEBI:16567"/>
        <label>2</label>
    </ligand>
</feature>
<dbReference type="InterPro" id="IPR036320">
    <property type="entry name" value="Glycosyl_Trfase_fam3_N_dom_sf"/>
</dbReference>
<dbReference type="PANTHER" id="PTHR43285:SF2">
    <property type="entry name" value="ANTHRANILATE PHOSPHORIBOSYLTRANSFERASE"/>
    <property type="match status" value="1"/>
</dbReference>
<feature type="binding site" evidence="9">
    <location>
        <position position="89"/>
    </location>
    <ligand>
        <name>5-phospho-alpha-D-ribose 1-diphosphate</name>
        <dbReference type="ChEBI" id="CHEBI:58017"/>
    </ligand>
</feature>
<feature type="domain" description="Glycosyl transferase family 3" evidence="10">
    <location>
        <begin position="74"/>
        <end position="325"/>
    </location>
</feature>
<gene>
    <name evidence="9 12" type="primary">trpD</name>
    <name evidence="12" type="ORF">CM240_0746</name>
</gene>
<dbReference type="GO" id="GO:0005829">
    <property type="term" value="C:cytosol"/>
    <property type="evidence" value="ECO:0007669"/>
    <property type="project" value="TreeGrafter"/>
</dbReference>
<evidence type="ECO:0000256" key="9">
    <source>
        <dbReference type="HAMAP-Rule" id="MF_00211"/>
    </source>
</evidence>
<dbReference type="EC" id="2.4.2.18" evidence="9"/>
<keyword evidence="5 9" id="KW-0822">Tryptophan biosynthesis</keyword>
<dbReference type="HAMAP" id="MF_00211">
    <property type="entry name" value="TrpD"/>
    <property type="match status" value="1"/>
</dbReference>
<evidence type="ECO:0000256" key="6">
    <source>
        <dbReference type="ARBA" id="ARBA00023141"/>
    </source>
</evidence>
<organism evidence="12 13">
    <name type="scientific">Clostridium bornimense</name>
    <dbReference type="NCBI Taxonomy" id="1216932"/>
    <lineage>
        <taxon>Bacteria</taxon>
        <taxon>Bacillati</taxon>
        <taxon>Bacillota</taxon>
        <taxon>Clostridia</taxon>
        <taxon>Eubacteriales</taxon>
        <taxon>Clostridiaceae</taxon>
        <taxon>Clostridium</taxon>
    </lineage>
</organism>
<keyword evidence="13" id="KW-1185">Reference proteome</keyword>
<feature type="binding site" evidence="9">
    <location>
        <position position="81"/>
    </location>
    <ligand>
        <name>5-phospho-alpha-D-ribose 1-diphosphate</name>
        <dbReference type="ChEBI" id="CHEBI:58017"/>
    </ligand>
</feature>
<feature type="binding site" evidence="9">
    <location>
        <position position="226"/>
    </location>
    <ligand>
        <name>Mg(2+)</name>
        <dbReference type="ChEBI" id="CHEBI:18420"/>
        <label>2</label>
    </ligand>
</feature>
<feature type="binding site" evidence="9">
    <location>
        <begin position="84"/>
        <end position="85"/>
    </location>
    <ligand>
        <name>5-phospho-alpha-D-ribose 1-diphosphate</name>
        <dbReference type="ChEBI" id="CHEBI:58017"/>
    </ligand>
</feature>
<feature type="binding site" evidence="9">
    <location>
        <position position="121"/>
    </location>
    <ligand>
        <name>5-phospho-alpha-D-ribose 1-diphosphate</name>
        <dbReference type="ChEBI" id="CHEBI:58017"/>
    </ligand>
</feature>
<keyword evidence="6 9" id="KW-0057">Aromatic amino acid biosynthesis</keyword>
<feature type="binding site" evidence="9">
    <location>
        <begin position="91"/>
        <end position="94"/>
    </location>
    <ligand>
        <name>5-phospho-alpha-D-ribose 1-diphosphate</name>
        <dbReference type="ChEBI" id="CHEBI:58017"/>
    </ligand>
</feature>
<keyword evidence="4 9" id="KW-0808">Transferase</keyword>
<dbReference type="SUPFAM" id="SSF47648">
    <property type="entry name" value="Nucleoside phosphorylase/phosphoribosyltransferase N-terminal domain"/>
    <property type="match status" value="1"/>
</dbReference>
<keyword evidence="9" id="KW-0460">Magnesium</keyword>
<dbReference type="SUPFAM" id="SSF52418">
    <property type="entry name" value="Nucleoside phosphorylase/phosphoribosyltransferase catalytic domain"/>
    <property type="match status" value="1"/>
</dbReference>
<feature type="binding site" evidence="9">
    <location>
        <position position="81"/>
    </location>
    <ligand>
        <name>anthranilate</name>
        <dbReference type="ChEBI" id="CHEBI:16567"/>
        <label>1</label>
    </ligand>
</feature>
<evidence type="ECO:0000259" key="11">
    <source>
        <dbReference type="Pfam" id="PF02885"/>
    </source>
</evidence>
<evidence type="ECO:0000313" key="12">
    <source>
        <dbReference type="EMBL" id="CDM67911.1"/>
    </source>
</evidence>
<dbReference type="KEGG" id="clt:CM240_0746"/>
<dbReference type="GO" id="GO:0000162">
    <property type="term" value="P:L-tryptophan biosynthetic process"/>
    <property type="evidence" value="ECO:0007669"/>
    <property type="project" value="UniProtKB-UniRule"/>
</dbReference>
<dbReference type="UniPathway" id="UPA00035">
    <property type="reaction ID" value="UER00041"/>
</dbReference>
<proteinExistence type="inferred from homology"/>
<dbReference type="NCBIfam" id="TIGR01245">
    <property type="entry name" value="trpD"/>
    <property type="match status" value="1"/>
</dbReference>
<dbReference type="PANTHER" id="PTHR43285">
    <property type="entry name" value="ANTHRANILATE PHOSPHORIBOSYLTRANSFERASE"/>
    <property type="match status" value="1"/>
</dbReference>
<feature type="binding site" evidence="9">
    <location>
        <position position="93"/>
    </location>
    <ligand>
        <name>Mg(2+)</name>
        <dbReference type="ChEBI" id="CHEBI:18420"/>
        <label>1</label>
    </ligand>
</feature>
<keyword evidence="9" id="KW-0479">Metal-binding</keyword>
<evidence type="ECO:0000256" key="4">
    <source>
        <dbReference type="ARBA" id="ARBA00022679"/>
    </source>
</evidence>
<dbReference type="InterPro" id="IPR035902">
    <property type="entry name" value="Nuc_phospho_transferase"/>
</dbReference>
<evidence type="ECO:0000313" key="13">
    <source>
        <dbReference type="Proteomes" id="UP000019426"/>
    </source>
</evidence>
<comment type="pathway">
    <text evidence="1 9">Amino-acid biosynthesis; L-tryptophan biosynthesis; L-tryptophan from chorismate: step 2/5.</text>
</comment>
<dbReference type="GO" id="GO:0004048">
    <property type="term" value="F:anthranilate phosphoribosyltransferase activity"/>
    <property type="evidence" value="ECO:0007669"/>
    <property type="project" value="UniProtKB-UniRule"/>
</dbReference>
<evidence type="ECO:0000256" key="2">
    <source>
        <dbReference type="ARBA" id="ARBA00022605"/>
    </source>
</evidence>
<dbReference type="EMBL" id="HG917868">
    <property type="protein sequence ID" value="CDM67911.1"/>
    <property type="molecule type" value="Genomic_DNA"/>
</dbReference>
<comment type="subunit">
    <text evidence="9">Homodimer.</text>
</comment>
<evidence type="ECO:0000256" key="5">
    <source>
        <dbReference type="ARBA" id="ARBA00022822"/>
    </source>
</evidence>
<evidence type="ECO:0000256" key="3">
    <source>
        <dbReference type="ARBA" id="ARBA00022676"/>
    </source>
</evidence>
<keyword evidence="3 9" id="KW-0328">Glycosyltransferase</keyword>
<sequence>MEFKDSLLKLCNKEDLTDDETYEVGRFIFSGDATESEIAGGLLALKTKGEKVNEIAYIAKAIKDYAPKFNYKHKNLLDNCGTGGDGANTFNISTTVSFVLAALGAKVAKHGNRAISSKSGSSDVLTELGVKIDLDNEAMEKILEEIGIVFIFAPNVHKKMKYVMPVRRALKIPTVLNLIGPLTNPFDLNGQLLGVPRKEYVGKMAEALKILGRENAVVINGDNKVDEAILTGINYISILKNGEIENIEVKASDYGIKEVSLEEIKGGTPNENAEILKAVLKGEEGPHREVVVFNAALGLIACGITDTIEEGIELSKKALDTGIAYEKLEQLIERSNNVGSNIR</sequence>
<dbReference type="Gene3D" id="1.20.970.10">
    <property type="entry name" value="Transferase, Pyrimidine Nucleoside Phosphorylase, Chain C"/>
    <property type="match status" value="1"/>
</dbReference>
<dbReference type="Pfam" id="PF02885">
    <property type="entry name" value="Glycos_trans_3N"/>
    <property type="match status" value="1"/>
</dbReference>
<dbReference type="InterPro" id="IPR017459">
    <property type="entry name" value="Glycosyl_Trfase_fam3_N_dom"/>
</dbReference>
<dbReference type="FunFam" id="3.40.1030.10:FF:000002">
    <property type="entry name" value="Anthranilate phosphoribosyltransferase"/>
    <property type="match status" value="1"/>
</dbReference>
<feature type="binding site" evidence="9">
    <location>
        <begin position="109"/>
        <end position="117"/>
    </location>
    <ligand>
        <name>5-phospho-alpha-D-ribose 1-diphosphate</name>
        <dbReference type="ChEBI" id="CHEBI:58017"/>
    </ligand>
</feature>
<dbReference type="STRING" id="1216932.CM240_0746"/>
<evidence type="ECO:0000256" key="8">
    <source>
        <dbReference type="ARBA" id="ARBA00061188"/>
    </source>
</evidence>
<protein>
    <recommendedName>
        <fullName evidence="9">Anthranilate phosphoribosyltransferase</fullName>
        <ecNumber evidence="9">2.4.2.18</ecNumber>
    </recommendedName>
</protein>
<feature type="binding site" evidence="9">
    <location>
        <position position="227"/>
    </location>
    <ligand>
        <name>Mg(2+)</name>
        <dbReference type="ChEBI" id="CHEBI:18420"/>
        <label>2</label>
    </ligand>
</feature>
<evidence type="ECO:0000256" key="7">
    <source>
        <dbReference type="ARBA" id="ARBA00052328"/>
    </source>
</evidence>
<reference evidence="12 13" key="1">
    <citation type="submission" date="2013-11" db="EMBL/GenBank/DDBJ databases">
        <title>Complete genome sequence of Clostridum sp. M2/40.</title>
        <authorList>
            <person name="Wibberg D."/>
            <person name="Puehler A."/>
            <person name="Schlueter A."/>
        </authorList>
    </citation>
    <scope>NUCLEOTIDE SEQUENCE [LARGE SCALE GENOMIC DNA]</scope>
    <source>
        <strain evidence="13">M2/40</strain>
    </source>
</reference>
<name>W6RTJ2_9CLOT</name>
<comment type="cofactor">
    <cofactor evidence="9">
        <name>Mg(2+)</name>
        <dbReference type="ChEBI" id="CHEBI:18420"/>
    </cofactor>
    <text evidence="9">Binds 2 magnesium ions per monomer.</text>
</comment>
<dbReference type="HOGENOM" id="CLU_034315_2_1_9"/>
<dbReference type="GO" id="GO:0000287">
    <property type="term" value="F:magnesium ion binding"/>
    <property type="evidence" value="ECO:0007669"/>
    <property type="project" value="UniProtKB-UniRule"/>
</dbReference>
<comment type="caution">
    <text evidence="9">Lacks conserved residue(s) required for the propagation of feature annotation.</text>
</comment>
<dbReference type="Gene3D" id="3.40.1030.10">
    <property type="entry name" value="Nucleoside phosphorylase/phosphoribosyltransferase catalytic domain"/>
    <property type="match status" value="1"/>
</dbReference>
<dbReference type="AlphaFoldDB" id="W6RTJ2"/>
<dbReference type="OrthoDB" id="9806430at2"/>
<dbReference type="Pfam" id="PF00591">
    <property type="entry name" value="Glycos_transf_3"/>
    <property type="match status" value="1"/>
</dbReference>
<dbReference type="InterPro" id="IPR000312">
    <property type="entry name" value="Glycosyl_Trfase_fam3"/>
</dbReference>
<dbReference type="RefSeq" id="WP_044036575.1">
    <property type="nucleotide sequence ID" value="NZ_HG917868.1"/>
</dbReference>
<comment type="function">
    <text evidence="9">Catalyzes the transfer of the phosphoribosyl group of 5-phosphorylribose-1-pyrophosphate (PRPP) to anthranilate to yield N-(5'-phosphoribosyl)-anthranilate (PRA).</text>
</comment>
<feature type="domain" description="Glycosyl transferase family 3 N-terminal" evidence="11">
    <location>
        <begin position="5"/>
        <end position="65"/>
    </location>
</feature>
<evidence type="ECO:0000256" key="1">
    <source>
        <dbReference type="ARBA" id="ARBA00004907"/>
    </source>
</evidence>
<dbReference type="Proteomes" id="UP000019426">
    <property type="component" value="Chromosome M2/40_rep1"/>
</dbReference>